<feature type="region of interest" description="Disordered" evidence="1">
    <location>
        <begin position="581"/>
        <end position="600"/>
    </location>
</feature>
<reference evidence="3" key="1">
    <citation type="journal article" date="2020" name="Stud. Mycol.">
        <title>101 Dothideomycetes genomes: a test case for predicting lifestyles and emergence of pathogens.</title>
        <authorList>
            <person name="Haridas S."/>
            <person name="Albert R."/>
            <person name="Binder M."/>
            <person name="Bloem J."/>
            <person name="Labutti K."/>
            <person name="Salamov A."/>
            <person name="Andreopoulos B."/>
            <person name="Baker S."/>
            <person name="Barry K."/>
            <person name="Bills G."/>
            <person name="Bluhm B."/>
            <person name="Cannon C."/>
            <person name="Castanera R."/>
            <person name="Culley D."/>
            <person name="Daum C."/>
            <person name="Ezra D."/>
            <person name="Gonzalez J."/>
            <person name="Henrissat B."/>
            <person name="Kuo A."/>
            <person name="Liang C."/>
            <person name="Lipzen A."/>
            <person name="Lutzoni F."/>
            <person name="Magnuson J."/>
            <person name="Mondo S."/>
            <person name="Nolan M."/>
            <person name="Ohm R."/>
            <person name="Pangilinan J."/>
            <person name="Park H.-J."/>
            <person name="Ramirez L."/>
            <person name="Alfaro M."/>
            <person name="Sun H."/>
            <person name="Tritt A."/>
            <person name="Yoshinaga Y."/>
            <person name="Zwiers L.-H."/>
            <person name="Turgeon B."/>
            <person name="Goodwin S."/>
            <person name="Spatafora J."/>
            <person name="Crous P."/>
            <person name="Grigoriev I."/>
        </authorList>
    </citation>
    <scope>NUCLEOTIDE SEQUENCE</scope>
    <source>
        <strain evidence="3">CBS 113818</strain>
    </source>
</reference>
<dbReference type="PROSITE" id="PS51518">
    <property type="entry name" value="SGF29_C"/>
    <property type="match status" value="1"/>
</dbReference>
<dbReference type="InterPro" id="IPR010750">
    <property type="entry name" value="SGF29_tudor-like_dom"/>
</dbReference>
<dbReference type="CDD" id="cd20394">
    <property type="entry name" value="Tudor_SGF29_rpt2"/>
    <property type="match status" value="1"/>
</dbReference>
<dbReference type="InterPro" id="IPR047287">
    <property type="entry name" value="Tudor_SGF29_rpt2"/>
</dbReference>
<dbReference type="PANTHER" id="PTHR35391">
    <property type="entry name" value="C2H2-TYPE DOMAIN-CONTAINING PROTEIN-RELATED"/>
    <property type="match status" value="1"/>
</dbReference>
<feature type="region of interest" description="Disordered" evidence="1">
    <location>
        <begin position="423"/>
        <end position="455"/>
    </location>
</feature>
<dbReference type="CDD" id="cd20393">
    <property type="entry name" value="Tudor_SGF29_rpt1"/>
    <property type="match status" value="1"/>
</dbReference>
<dbReference type="Pfam" id="PF07039">
    <property type="entry name" value="SGF29_Tudor"/>
    <property type="match status" value="1"/>
</dbReference>
<proteinExistence type="predicted"/>
<dbReference type="AlphaFoldDB" id="A0A6A7AGM0"/>
<dbReference type="Gene3D" id="2.30.30.140">
    <property type="match status" value="1"/>
</dbReference>
<sequence>MASDKTSSKTAVIERWQAGTIVRKTDETGAGPIGSLFNSLIELLGLILIDMKLRSNVSEHYRSLESSSAALFFWGMDFNVSQGELDEALRDSPELRDTCLMVLASIAHFTTSFLIRLVIGKSQQKPLIHSTAILASLEEANNILDQPYYPTYKLGRSEEEFWHTLRVKIDSLIILGPSLASPAEEDLDDQEPRTVEYIEAHLPEQAFINSIAQRFPQAAPAVVTRLGKLNWERYDHMLRLQRTSNQQELEPSALEKARTIFHDSGLGSSALAQSELGLNATKNASSHQSVYAPSVISSRAEASHKRLPPLPPEGRLGIPFICTICKKQVRYQRTKAWKKHIFDDILAYACPFAECAIAGAFFQDRDAMMDHLEQNHDLDVTVHRVTCPLCAEHSSDDRDALALHFSRHMEEIALAILPSGVDADDKSVSDASSEAETESEKHSNEEGTVSDQVIDPTTDISKVRLTPGTEVLYCDPGKRRSTEGEGFLCRVTSVIGEGKQRRYEIIDADPDPPTPAIPIRTSLKHLIPISPTNANTTLQNLDQGMNVLALYPGTTTFYMAVVVAGKEKDDNMVRLRFEGEDEADRDMSVESRYVLSAGED</sequence>
<evidence type="ECO:0000313" key="4">
    <source>
        <dbReference type="Proteomes" id="UP000799424"/>
    </source>
</evidence>
<keyword evidence="4" id="KW-1185">Reference proteome</keyword>
<protein>
    <recommendedName>
        <fullName evidence="2">SGF29 C-terminal domain-containing protein</fullName>
    </recommendedName>
</protein>
<evidence type="ECO:0000259" key="2">
    <source>
        <dbReference type="PROSITE" id="PS51518"/>
    </source>
</evidence>
<name>A0A6A7AGM0_9PLEO</name>
<evidence type="ECO:0000256" key="1">
    <source>
        <dbReference type="SAM" id="MobiDB-lite"/>
    </source>
</evidence>
<dbReference type="Pfam" id="PF26082">
    <property type="entry name" value="zf-C2H2_AcuF"/>
    <property type="match status" value="1"/>
</dbReference>
<dbReference type="OrthoDB" id="20872at2759"/>
<gene>
    <name evidence="3" type="ORF">CC86DRAFT_143902</name>
</gene>
<evidence type="ECO:0000313" key="3">
    <source>
        <dbReference type="EMBL" id="KAF2831819.1"/>
    </source>
</evidence>
<dbReference type="InterPro" id="IPR058925">
    <property type="entry name" value="zf-C2H2_AcuF"/>
</dbReference>
<accession>A0A6A7AGM0</accession>
<organism evidence="3 4">
    <name type="scientific">Ophiobolus disseminans</name>
    <dbReference type="NCBI Taxonomy" id="1469910"/>
    <lineage>
        <taxon>Eukaryota</taxon>
        <taxon>Fungi</taxon>
        <taxon>Dikarya</taxon>
        <taxon>Ascomycota</taxon>
        <taxon>Pezizomycotina</taxon>
        <taxon>Dothideomycetes</taxon>
        <taxon>Pleosporomycetidae</taxon>
        <taxon>Pleosporales</taxon>
        <taxon>Pleosporineae</taxon>
        <taxon>Phaeosphaeriaceae</taxon>
        <taxon>Ophiobolus</taxon>
    </lineage>
</organism>
<feature type="domain" description="SGF29 C-terminal" evidence="2">
    <location>
        <begin position="461"/>
        <end position="600"/>
    </location>
</feature>
<dbReference type="EMBL" id="MU006218">
    <property type="protein sequence ID" value="KAF2831819.1"/>
    <property type="molecule type" value="Genomic_DNA"/>
</dbReference>
<dbReference type="PANTHER" id="PTHR35391:SF7">
    <property type="entry name" value="C2H2-TYPE DOMAIN-CONTAINING PROTEIN"/>
    <property type="match status" value="1"/>
</dbReference>
<dbReference type="InterPro" id="IPR047288">
    <property type="entry name" value="Tudor_SGF29_rpt1"/>
</dbReference>
<dbReference type="Proteomes" id="UP000799424">
    <property type="component" value="Unassembled WGS sequence"/>
</dbReference>